<dbReference type="EMBL" id="UXUI01007704">
    <property type="protein sequence ID" value="VDD88831.1"/>
    <property type="molecule type" value="Genomic_DNA"/>
</dbReference>
<name>A0A0N4V2E3_ENTVE</name>
<evidence type="ECO:0000313" key="4">
    <source>
        <dbReference type="WBParaSite" id="EVEC_0000416201-mRNA-1"/>
    </source>
</evidence>
<sequence length="492" mass="55902">MDGMLDRWLVIVNLLLDNFRHCCSSWFLNYYDLCTVGHEEKMVLSGSDCSCVLVPDQSELESACSTTTYPDILQKLNDMRAHEEACDVFFIVGREKKRFAAHRLILAASSDVFYRNFFGPLISKDGYSKKTATLIPDVVPEAFEILLQFCYSRSPEIITDLVVHTLYAAEKYNVRRLRSSCLRQLAATKVEDSMTVLEQALEYEEMTIVDRCLKIIDSNCDRIIASKGLRNCSARALKVIIGRDEFSPTSELTLFTEVVEFAKLQCRHQNLITTGSNLRQVLGSILYLIRFSSMSVEDLCEAAKQGVLTNEEVDELRYSITANSGETPHFLIHPRCSLGILQKPTYSFRRATSVVKVDWMNLSTALFFQVDRNIFICCVGIYTHCDESEKIQRDEVSIMFAPYGENTKKLVIANLHQEDNIVFIHLADHLALSGGRKYYFCVNLSDAEGRYFYCNSAYVPPTTVTTCGGISVTLTCDRRNGNEFFPELRFTL</sequence>
<dbReference type="PROSITE" id="PS50097">
    <property type="entry name" value="BTB"/>
    <property type="match status" value="1"/>
</dbReference>
<dbReference type="Gene3D" id="3.30.710.10">
    <property type="entry name" value="Potassium Channel Kv1.1, Chain A"/>
    <property type="match status" value="1"/>
</dbReference>
<evidence type="ECO:0000313" key="2">
    <source>
        <dbReference type="EMBL" id="VDD88831.1"/>
    </source>
</evidence>
<dbReference type="SMART" id="SM00225">
    <property type="entry name" value="BTB"/>
    <property type="match status" value="1"/>
</dbReference>
<proteinExistence type="predicted"/>
<keyword evidence="3" id="KW-1185">Reference proteome</keyword>
<reference evidence="2 3" key="2">
    <citation type="submission" date="2018-10" db="EMBL/GenBank/DDBJ databases">
        <authorList>
            <consortium name="Pathogen Informatics"/>
        </authorList>
    </citation>
    <scope>NUCLEOTIDE SEQUENCE [LARGE SCALE GENOMIC DNA]</scope>
</reference>
<evidence type="ECO:0000313" key="3">
    <source>
        <dbReference type="Proteomes" id="UP000274131"/>
    </source>
</evidence>
<dbReference type="InterPro" id="IPR011705">
    <property type="entry name" value="BACK"/>
</dbReference>
<dbReference type="PANTHER" id="PTHR45774">
    <property type="entry name" value="BTB/POZ DOMAIN-CONTAINING"/>
    <property type="match status" value="1"/>
</dbReference>
<dbReference type="STRING" id="51028.A0A0N4V2E3"/>
<dbReference type="SUPFAM" id="SSF54695">
    <property type="entry name" value="POZ domain"/>
    <property type="match status" value="1"/>
</dbReference>
<dbReference type="Pfam" id="PF00651">
    <property type="entry name" value="BTB"/>
    <property type="match status" value="1"/>
</dbReference>
<dbReference type="InterPro" id="IPR000210">
    <property type="entry name" value="BTB/POZ_dom"/>
</dbReference>
<reference evidence="4" key="1">
    <citation type="submission" date="2017-02" db="UniProtKB">
        <authorList>
            <consortium name="WormBaseParasite"/>
        </authorList>
    </citation>
    <scope>IDENTIFICATION</scope>
</reference>
<dbReference type="PANTHER" id="PTHR45774:SF3">
    <property type="entry name" value="BTB (POZ) DOMAIN-CONTAINING 2B-RELATED"/>
    <property type="match status" value="1"/>
</dbReference>
<dbReference type="OrthoDB" id="6049320at2759"/>
<protein>
    <submittedName>
        <fullName evidence="4">BTB domain-containing protein</fullName>
    </submittedName>
</protein>
<evidence type="ECO:0000259" key="1">
    <source>
        <dbReference type="PROSITE" id="PS50097"/>
    </source>
</evidence>
<dbReference type="AlphaFoldDB" id="A0A0N4V2E3"/>
<dbReference type="InterPro" id="IPR011333">
    <property type="entry name" value="SKP1/BTB/POZ_sf"/>
</dbReference>
<gene>
    <name evidence="2" type="ORF">EVEC_LOCUS3870</name>
</gene>
<dbReference type="Pfam" id="PF07707">
    <property type="entry name" value="BACK"/>
    <property type="match status" value="1"/>
</dbReference>
<dbReference type="WBParaSite" id="EVEC_0000416201-mRNA-1">
    <property type="protein sequence ID" value="EVEC_0000416201-mRNA-1"/>
    <property type="gene ID" value="EVEC_0000416201"/>
</dbReference>
<dbReference type="Proteomes" id="UP000274131">
    <property type="component" value="Unassembled WGS sequence"/>
</dbReference>
<organism evidence="4">
    <name type="scientific">Enterobius vermicularis</name>
    <name type="common">Human pinworm</name>
    <dbReference type="NCBI Taxonomy" id="51028"/>
    <lineage>
        <taxon>Eukaryota</taxon>
        <taxon>Metazoa</taxon>
        <taxon>Ecdysozoa</taxon>
        <taxon>Nematoda</taxon>
        <taxon>Chromadorea</taxon>
        <taxon>Rhabditida</taxon>
        <taxon>Spirurina</taxon>
        <taxon>Oxyuridomorpha</taxon>
        <taxon>Oxyuroidea</taxon>
        <taxon>Oxyuridae</taxon>
        <taxon>Enterobius</taxon>
    </lineage>
</organism>
<feature type="domain" description="BTB" evidence="1">
    <location>
        <begin position="86"/>
        <end position="159"/>
    </location>
</feature>
<accession>A0A0N4V2E3</accession>